<evidence type="ECO:0000259" key="1">
    <source>
        <dbReference type="Pfam" id="PF01370"/>
    </source>
</evidence>
<dbReference type="PANTHER" id="PTHR12126">
    <property type="entry name" value="NADH-UBIQUINONE OXIDOREDUCTASE 39 KDA SUBUNIT-RELATED"/>
    <property type="match status" value="1"/>
</dbReference>
<dbReference type="AlphaFoldDB" id="A0A5D3WK36"/>
<protein>
    <submittedName>
        <fullName evidence="2">NADH dehydrogenase</fullName>
    </submittedName>
</protein>
<dbReference type="GO" id="GO:0044877">
    <property type="term" value="F:protein-containing complex binding"/>
    <property type="evidence" value="ECO:0007669"/>
    <property type="project" value="TreeGrafter"/>
</dbReference>
<comment type="caution">
    <text evidence="2">The sequence shown here is derived from an EMBL/GenBank/DDBJ whole genome shotgun (WGS) entry which is preliminary data.</text>
</comment>
<dbReference type="Gene3D" id="3.40.50.720">
    <property type="entry name" value="NAD(P)-binding Rossmann-like Domain"/>
    <property type="match status" value="1"/>
</dbReference>
<organism evidence="2 3">
    <name type="scientific">Geothermobacter ehrlichii</name>
    <dbReference type="NCBI Taxonomy" id="213224"/>
    <lineage>
        <taxon>Bacteria</taxon>
        <taxon>Pseudomonadati</taxon>
        <taxon>Thermodesulfobacteriota</taxon>
        <taxon>Desulfuromonadia</taxon>
        <taxon>Desulfuromonadales</taxon>
        <taxon>Geothermobacteraceae</taxon>
        <taxon>Geothermobacter</taxon>
    </lineage>
</organism>
<dbReference type="PANTHER" id="PTHR12126:SF11">
    <property type="entry name" value="NADH DEHYDROGENASE [UBIQUINONE] 1 ALPHA SUBCOMPLEX SUBUNIT 9, MITOCHONDRIAL"/>
    <property type="match status" value="1"/>
</dbReference>
<dbReference type="InterPro" id="IPR036291">
    <property type="entry name" value="NAD(P)-bd_dom_sf"/>
</dbReference>
<dbReference type="FunFam" id="3.40.50.720:FF:000702">
    <property type="entry name" value="NADH dehydrogenase (Ubiquinone)"/>
    <property type="match status" value="1"/>
</dbReference>
<dbReference type="Proteomes" id="UP000324159">
    <property type="component" value="Unassembled WGS sequence"/>
</dbReference>
<name>A0A5D3WK36_9BACT</name>
<dbReference type="EMBL" id="VNIB01000003">
    <property type="protein sequence ID" value="TYO99335.1"/>
    <property type="molecule type" value="Genomic_DNA"/>
</dbReference>
<reference evidence="2 3" key="1">
    <citation type="submission" date="2019-07" db="EMBL/GenBank/DDBJ databases">
        <title>Genomic Encyclopedia of Type Strains, Phase IV (KMG-IV): sequencing the most valuable type-strain genomes for metagenomic binning, comparative biology and taxonomic classification.</title>
        <authorList>
            <person name="Goeker M."/>
        </authorList>
    </citation>
    <scope>NUCLEOTIDE SEQUENCE [LARGE SCALE GENOMIC DNA]</scope>
    <source>
        <strain evidence="2 3">SS015</strain>
    </source>
</reference>
<dbReference type="Pfam" id="PF01370">
    <property type="entry name" value="Epimerase"/>
    <property type="match status" value="1"/>
</dbReference>
<dbReference type="InterPro" id="IPR001509">
    <property type="entry name" value="Epimerase_deHydtase"/>
</dbReference>
<dbReference type="CDD" id="cd05271">
    <property type="entry name" value="NDUFA9_like_SDR_a"/>
    <property type="match status" value="1"/>
</dbReference>
<evidence type="ECO:0000313" key="3">
    <source>
        <dbReference type="Proteomes" id="UP000324159"/>
    </source>
</evidence>
<dbReference type="OrthoDB" id="9804595at2"/>
<gene>
    <name evidence="2" type="ORF">EDC39_103181</name>
</gene>
<dbReference type="InterPro" id="IPR051207">
    <property type="entry name" value="ComplexI_NDUFA9_subunit"/>
</dbReference>
<proteinExistence type="predicted"/>
<keyword evidence="3" id="KW-1185">Reference proteome</keyword>
<dbReference type="SUPFAM" id="SSF51735">
    <property type="entry name" value="NAD(P)-binding Rossmann-fold domains"/>
    <property type="match status" value="1"/>
</dbReference>
<accession>A0A5D3WK36</accession>
<evidence type="ECO:0000313" key="2">
    <source>
        <dbReference type="EMBL" id="TYO99335.1"/>
    </source>
</evidence>
<feature type="domain" description="NAD-dependent epimerase/dehydratase" evidence="1">
    <location>
        <begin position="3"/>
        <end position="210"/>
    </location>
</feature>
<sequence>MKVFVTGGTGFVGNEIIRQLIDAGHEVTALVRPGSEKKLAVRDGVTFHRGDATLPESLEGALSGCDAVIHLVGIIREFPAKGITFKRLHFEATRNIVKAAEAQEVKRYLQMSANGTRADAVAPYHRTKWQGEETVRNSILDWTIFRPSLIFGARDQFVNMLAAMIRRYPVMPVIGDGRYRMTPVAVEDVAKGFVSALEKKESIGQIYHCGGPESFTYNEILDLVGRALGKNRVGKLHHPVFFMKPVVALLESLPQFPITSSQLTMLLEGNECDPSEWATTFGIEPTPFFEGITRYLPT</sequence>
<dbReference type="RefSeq" id="WP_148895255.1">
    <property type="nucleotide sequence ID" value="NZ_VNIB01000003.1"/>
</dbReference>